<dbReference type="EMBL" id="CYKH01000302">
    <property type="protein sequence ID" value="CUF33344.1"/>
    <property type="molecule type" value="Genomic_DNA"/>
</dbReference>
<gene>
    <name evidence="1" type="ORF">BSAL_61465</name>
</gene>
<reference evidence="2" key="1">
    <citation type="submission" date="2015-09" db="EMBL/GenBank/DDBJ databases">
        <authorList>
            <consortium name="Pathogen Informatics"/>
        </authorList>
    </citation>
    <scope>NUCLEOTIDE SEQUENCE [LARGE SCALE GENOMIC DNA]</scope>
    <source>
        <strain evidence="2">Lake Konstanz</strain>
    </source>
</reference>
<evidence type="ECO:0000313" key="1">
    <source>
        <dbReference type="EMBL" id="CUF33344.1"/>
    </source>
</evidence>
<dbReference type="InterPro" id="IPR036514">
    <property type="entry name" value="SGNH_hydro_sf"/>
</dbReference>
<evidence type="ECO:0000313" key="2">
    <source>
        <dbReference type="Proteomes" id="UP000051952"/>
    </source>
</evidence>
<name>A0A0S4ILU7_BODSA</name>
<dbReference type="SUPFAM" id="SSF52266">
    <property type="entry name" value="SGNH hydrolase"/>
    <property type="match status" value="1"/>
</dbReference>
<dbReference type="VEuPathDB" id="TriTrypDB:BSAL_61465"/>
<proteinExistence type="predicted"/>
<organism evidence="1 2">
    <name type="scientific">Bodo saltans</name>
    <name type="common">Flagellated protozoan</name>
    <dbReference type="NCBI Taxonomy" id="75058"/>
    <lineage>
        <taxon>Eukaryota</taxon>
        <taxon>Discoba</taxon>
        <taxon>Euglenozoa</taxon>
        <taxon>Kinetoplastea</taxon>
        <taxon>Metakinetoplastina</taxon>
        <taxon>Eubodonida</taxon>
        <taxon>Bodonidae</taxon>
        <taxon>Bodo</taxon>
    </lineage>
</organism>
<dbReference type="Proteomes" id="UP000051952">
    <property type="component" value="Unassembled WGS sequence"/>
</dbReference>
<keyword evidence="2" id="KW-1185">Reference proteome</keyword>
<accession>A0A0S4ILU7</accession>
<sequence>MDIHHYNFAVASTTVTDSDDNDDAYVRTRQYRRSLEYDPDVVVLMLGTNDALRCDPLEFDVAAFTSSLEALLLSYLSLPAEPDVLVLTPAPVFDSIIVNVTRAASRKHRERSTSRRVGFGHGKASACMAILVESIRFTTARMSLVTRRRSGGTRQHVFLVDMFSMVLDDLTSDAISQAVKRSTSAQKSDVSNSSVAAPSATIFSASQPSSSTWSVLTKPLSSISEFHKEMNHTPFMGAFPLTSVAGQVAIARAMADGCHHEKPLQKKIAAEVMRQIWLVERSEGDDAVM</sequence>
<dbReference type="AlphaFoldDB" id="A0A0S4ILU7"/>
<protein>
    <submittedName>
        <fullName evidence="1">Lipase, putative</fullName>
    </submittedName>
</protein>
<dbReference type="Gene3D" id="3.40.50.1110">
    <property type="entry name" value="SGNH hydrolase"/>
    <property type="match status" value="1"/>
</dbReference>